<dbReference type="PANTHER" id="PTHR15074:SF0">
    <property type="entry name" value="METHYL-CPG-BINDING DOMAIN PROTEIN 4-LIKE PROTEIN"/>
    <property type="match status" value="1"/>
</dbReference>
<dbReference type="GO" id="GO:0005634">
    <property type="term" value="C:nucleus"/>
    <property type="evidence" value="ECO:0007669"/>
    <property type="project" value="UniProtKB-SubCell"/>
</dbReference>
<evidence type="ECO:0000313" key="5">
    <source>
        <dbReference type="EMBL" id="KAK4207252.1"/>
    </source>
</evidence>
<comment type="caution">
    <text evidence="5">The sequence shown here is derived from an EMBL/GenBank/DDBJ whole genome shotgun (WGS) entry which is preliminary data.</text>
</comment>
<reference evidence="5" key="1">
    <citation type="journal article" date="2023" name="Mol. Phylogenet. Evol.">
        <title>Genome-scale phylogeny and comparative genomics of the fungal order Sordariales.</title>
        <authorList>
            <person name="Hensen N."/>
            <person name="Bonometti L."/>
            <person name="Westerberg I."/>
            <person name="Brannstrom I.O."/>
            <person name="Guillou S."/>
            <person name="Cros-Aarteil S."/>
            <person name="Calhoun S."/>
            <person name="Haridas S."/>
            <person name="Kuo A."/>
            <person name="Mondo S."/>
            <person name="Pangilinan J."/>
            <person name="Riley R."/>
            <person name="LaButti K."/>
            <person name="Andreopoulos B."/>
            <person name="Lipzen A."/>
            <person name="Chen C."/>
            <person name="Yan M."/>
            <person name="Daum C."/>
            <person name="Ng V."/>
            <person name="Clum A."/>
            <person name="Steindorff A."/>
            <person name="Ohm R.A."/>
            <person name="Martin F."/>
            <person name="Silar P."/>
            <person name="Natvig D.O."/>
            <person name="Lalanne C."/>
            <person name="Gautier V."/>
            <person name="Ament-Velasquez S.L."/>
            <person name="Kruys A."/>
            <person name="Hutchinson M.I."/>
            <person name="Powell A.J."/>
            <person name="Barry K."/>
            <person name="Miller A.N."/>
            <person name="Grigoriev I.V."/>
            <person name="Debuchy R."/>
            <person name="Gladieux P."/>
            <person name="Hiltunen Thoren M."/>
            <person name="Johannesson H."/>
        </authorList>
    </citation>
    <scope>NUCLEOTIDE SEQUENCE</scope>
    <source>
        <strain evidence="5">PSN293</strain>
    </source>
</reference>
<evidence type="ECO:0000259" key="4">
    <source>
        <dbReference type="Pfam" id="PF00730"/>
    </source>
</evidence>
<feature type="non-terminal residue" evidence="5">
    <location>
        <position position="527"/>
    </location>
</feature>
<dbReference type="GO" id="GO:0003677">
    <property type="term" value="F:DNA binding"/>
    <property type="evidence" value="ECO:0007669"/>
    <property type="project" value="InterPro"/>
</dbReference>
<dbReference type="GO" id="GO:0003824">
    <property type="term" value="F:catalytic activity"/>
    <property type="evidence" value="ECO:0007669"/>
    <property type="project" value="InterPro"/>
</dbReference>
<dbReference type="InterPro" id="IPR011257">
    <property type="entry name" value="DNA_glycosylase"/>
</dbReference>
<keyword evidence="2" id="KW-0539">Nucleus</keyword>
<dbReference type="Pfam" id="PF00730">
    <property type="entry name" value="HhH-GPD"/>
    <property type="match status" value="1"/>
</dbReference>
<dbReference type="Proteomes" id="UP001301769">
    <property type="component" value="Unassembled WGS sequence"/>
</dbReference>
<dbReference type="GO" id="GO:0006285">
    <property type="term" value="P:base-excision repair, AP site formation"/>
    <property type="evidence" value="ECO:0007669"/>
    <property type="project" value="UniProtKB-ARBA"/>
</dbReference>
<evidence type="ECO:0000256" key="3">
    <source>
        <dbReference type="SAM" id="MobiDB-lite"/>
    </source>
</evidence>
<comment type="subcellular location">
    <subcellularLocation>
        <location evidence="1">Nucleus</location>
    </subcellularLocation>
</comment>
<feature type="compositionally biased region" description="Basic and acidic residues" evidence="3">
    <location>
        <begin position="195"/>
        <end position="206"/>
    </location>
</feature>
<organism evidence="5 6">
    <name type="scientific">Rhypophila decipiens</name>
    <dbReference type="NCBI Taxonomy" id="261697"/>
    <lineage>
        <taxon>Eukaryota</taxon>
        <taxon>Fungi</taxon>
        <taxon>Dikarya</taxon>
        <taxon>Ascomycota</taxon>
        <taxon>Pezizomycotina</taxon>
        <taxon>Sordariomycetes</taxon>
        <taxon>Sordariomycetidae</taxon>
        <taxon>Sordariales</taxon>
        <taxon>Naviculisporaceae</taxon>
        <taxon>Rhypophila</taxon>
    </lineage>
</organism>
<name>A0AAN6Y0V4_9PEZI</name>
<feature type="domain" description="HhH-GPD" evidence="4">
    <location>
        <begin position="308"/>
        <end position="383"/>
    </location>
</feature>
<dbReference type="AlphaFoldDB" id="A0AAN6Y0V4"/>
<sequence length="527" mass="58607">MSDTQEMQPEDLLYGFNVAGEESLEYLKSLFEMGLVPPEEIEELKRQSILRGYEEWYMEIDHANARRYIELGDDHPRPYDSSILPFIPTLSRPGPAPAEDDGTGTGVGKKVKKAAPKTKAAPQQKATKPAEKTTPSPPGSRWEDTGSRSSKSPSVRRSERITGNSKQCTPVRGDDDPMNFPGSGHGIVDQGCNIKDIETTPDDKHAQTTAPNSPGHDDDDDEVTSSPTKEIPNTKPQRVYKSAFFKPNTPSQPQSNNNVKTPPKPRPARGTVSCLPIPPLSADNFGLIQEELASDPFRLLVAITFLIRTSGKAAIPVFRELVSRFPTPAAIAIADPAEITALIHPLGLSVVRTAKIQKYARLWLTNPPCRERRYLVKNYPLPGDGDFATAGQEFGPEPDTLGTGGDQDSDSAVARRKSAVGYAWEIGHLTQGRYALDSWRIFCRDVLLGRAENWKGKGREAGFQPEWMRTLPEDKELRACLRWLWMREGWEWNPRTGEREPLREELRRAVDEGRVGYDDVGSLVILE</sequence>
<evidence type="ECO:0000256" key="2">
    <source>
        <dbReference type="ARBA" id="ARBA00023242"/>
    </source>
</evidence>
<protein>
    <recommendedName>
        <fullName evidence="4">HhH-GPD domain-containing protein</fullName>
    </recommendedName>
</protein>
<feature type="region of interest" description="Disordered" evidence="3">
    <location>
        <begin position="80"/>
        <end position="272"/>
    </location>
</feature>
<dbReference type="Gene3D" id="1.10.340.30">
    <property type="entry name" value="Hypothetical protein, domain 2"/>
    <property type="match status" value="1"/>
</dbReference>
<dbReference type="InterPro" id="IPR003265">
    <property type="entry name" value="HhH-GPD_domain"/>
</dbReference>
<feature type="compositionally biased region" description="Low complexity" evidence="3">
    <location>
        <begin position="117"/>
        <end position="127"/>
    </location>
</feature>
<reference evidence="5" key="2">
    <citation type="submission" date="2023-05" db="EMBL/GenBank/DDBJ databases">
        <authorList>
            <consortium name="Lawrence Berkeley National Laboratory"/>
            <person name="Steindorff A."/>
            <person name="Hensen N."/>
            <person name="Bonometti L."/>
            <person name="Westerberg I."/>
            <person name="Brannstrom I.O."/>
            <person name="Guillou S."/>
            <person name="Cros-Aarteil S."/>
            <person name="Calhoun S."/>
            <person name="Haridas S."/>
            <person name="Kuo A."/>
            <person name="Mondo S."/>
            <person name="Pangilinan J."/>
            <person name="Riley R."/>
            <person name="Labutti K."/>
            <person name="Andreopoulos B."/>
            <person name="Lipzen A."/>
            <person name="Chen C."/>
            <person name="Yanf M."/>
            <person name="Daum C."/>
            <person name="Ng V."/>
            <person name="Clum A."/>
            <person name="Ohm R."/>
            <person name="Martin F."/>
            <person name="Silar P."/>
            <person name="Natvig D."/>
            <person name="Lalanne C."/>
            <person name="Gautier V."/>
            <person name="Ament-Velasquez S.L."/>
            <person name="Kruys A."/>
            <person name="Hutchinson M.I."/>
            <person name="Powell A.J."/>
            <person name="Barry K."/>
            <person name="Miller A.N."/>
            <person name="Grigoriev I.V."/>
            <person name="Debuchy R."/>
            <person name="Gladieux P."/>
            <person name="Thoren M.H."/>
            <person name="Johannesson H."/>
        </authorList>
    </citation>
    <scope>NUCLEOTIDE SEQUENCE</scope>
    <source>
        <strain evidence="5">PSN293</strain>
    </source>
</reference>
<proteinExistence type="predicted"/>
<dbReference type="EMBL" id="MU858308">
    <property type="protein sequence ID" value="KAK4207252.1"/>
    <property type="molecule type" value="Genomic_DNA"/>
</dbReference>
<dbReference type="SUPFAM" id="SSF48150">
    <property type="entry name" value="DNA-glycosylase"/>
    <property type="match status" value="1"/>
</dbReference>
<feature type="compositionally biased region" description="Low complexity" evidence="3">
    <location>
        <begin position="247"/>
        <end position="258"/>
    </location>
</feature>
<evidence type="ECO:0000313" key="6">
    <source>
        <dbReference type="Proteomes" id="UP001301769"/>
    </source>
</evidence>
<dbReference type="InterPro" id="IPR045138">
    <property type="entry name" value="MeCP2/MBD4"/>
</dbReference>
<dbReference type="PANTHER" id="PTHR15074">
    <property type="entry name" value="METHYL-CPG-BINDING PROTEIN"/>
    <property type="match status" value="1"/>
</dbReference>
<evidence type="ECO:0000256" key="1">
    <source>
        <dbReference type="ARBA" id="ARBA00004123"/>
    </source>
</evidence>
<keyword evidence="6" id="KW-1185">Reference proteome</keyword>
<gene>
    <name evidence="5" type="ORF">QBC37DRAFT_456168</name>
</gene>
<accession>A0AAN6Y0V4</accession>
<feature type="region of interest" description="Disordered" evidence="3">
    <location>
        <begin position="391"/>
        <end position="410"/>
    </location>
</feature>